<organism evidence="4 5">
    <name type="scientific">Paenibacillus riograndensis SBR5</name>
    <dbReference type="NCBI Taxonomy" id="1073571"/>
    <lineage>
        <taxon>Bacteria</taxon>
        <taxon>Bacillati</taxon>
        <taxon>Bacillota</taxon>
        <taxon>Bacilli</taxon>
        <taxon>Bacillales</taxon>
        <taxon>Paenibacillaceae</taxon>
        <taxon>Paenibacillus</taxon>
        <taxon>Paenibacillus sonchi group</taxon>
    </lineage>
</organism>
<dbReference type="Proteomes" id="UP000033163">
    <property type="component" value="Chromosome I"/>
</dbReference>
<sequence length="180" mass="20858">MEQNLQIVSPMSNQGRNAYVTERLTNTLLVLLRDKPISDISISELCEGAGVGRVSFYRNYTEKEDILKAYIDLLFQSFMDEYHNYSEGIERPLSDLIRALFTHIEDHLDFYRLLNERGLVYLLKDVVVEICGLKPESSKIEAYSKAFVAYTLYGWVEVWFQRGMKESATEMADMFKNLGL</sequence>
<gene>
    <name evidence="4" type="primary">tetR</name>
    <name evidence="4" type="ORF">PRIO_2622</name>
</gene>
<dbReference type="InterPro" id="IPR039532">
    <property type="entry name" value="TetR_C_Firmicutes"/>
</dbReference>
<dbReference type="AlphaFoldDB" id="A0A0E4CW95"/>
<proteinExistence type="predicted"/>
<dbReference type="Pfam" id="PF14278">
    <property type="entry name" value="TetR_C_8"/>
    <property type="match status" value="1"/>
</dbReference>
<evidence type="ECO:0000313" key="5">
    <source>
        <dbReference type="Proteomes" id="UP000033163"/>
    </source>
</evidence>
<name>A0A0E4CW95_9BACL</name>
<evidence type="ECO:0000256" key="1">
    <source>
        <dbReference type="ARBA" id="ARBA00023125"/>
    </source>
</evidence>
<dbReference type="SUPFAM" id="SSF46689">
    <property type="entry name" value="Homeodomain-like"/>
    <property type="match status" value="1"/>
</dbReference>
<dbReference type="Gene3D" id="1.10.357.10">
    <property type="entry name" value="Tetracycline Repressor, domain 2"/>
    <property type="match status" value="1"/>
</dbReference>
<dbReference type="HOGENOM" id="CLU_087539_6_3_9"/>
<dbReference type="GO" id="GO:0003677">
    <property type="term" value="F:DNA binding"/>
    <property type="evidence" value="ECO:0007669"/>
    <property type="project" value="UniProtKB-UniRule"/>
</dbReference>
<dbReference type="PANTHER" id="PTHR43479">
    <property type="entry name" value="ACREF/ENVCD OPERON REPRESSOR-RELATED"/>
    <property type="match status" value="1"/>
</dbReference>
<feature type="domain" description="HTH tetR-type" evidence="3">
    <location>
        <begin position="18"/>
        <end position="78"/>
    </location>
</feature>
<feature type="DNA-binding region" description="H-T-H motif" evidence="2">
    <location>
        <begin position="41"/>
        <end position="60"/>
    </location>
</feature>
<dbReference type="InterPro" id="IPR001647">
    <property type="entry name" value="HTH_TetR"/>
</dbReference>
<dbReference type="PATRIC" id="fig|1073571.4.peg.2793"/>
<dbReference type="RefSeq" id="WP_020430761.1">
    <property type="nucleotide sequence ID" value="NZ_AGBD01001105.1"/>
</dbReference>
<dbReference type="KEGG" id="pri:PRIO_2622"/>
<protein>
    <submittedName>
        <fullName evidence="4">TetR family transcriptional regulator</fullName>
    </submittedName>
</protein>
<dbReference type="PANTHER" id="PTHR43479:SF11">
    <property type="entry name" value="ACREF_ENVCD OPERON REPRESSOR-RELATED"/>
    <property type="match status" value="1"/>
</dbReference>
<accession>A0A0E4CW95</accession>
<evidence type="ECO:0000313" key="4">
    <source>
        <dbReference type="EMBL" id="CQR55026.1"/>
    </source>
</evidence>
<dbReference type="EMBL" id="LN831776">
    <property type="protein sequence ID" value="CQR55026.1"/>
    <property type="molecule type" value="Genomic_DNA"/>
</dbReference>
<keyword evidence="1 2" id="KW-0238">DNA-binding</keyword>
<dbReference type="PROSITE" id="PS50977">
    <property type="entry name" value="HTH_TETR_2"/>
    <property type="match status" value="1"/>
</dbReference>
<evidence type="ECO:0000259" key="3">
    <source>
        <dbReference type="PROSITE" id="PS50977"/>
    </source>
</evidence>
<dbReference type="InterPro" id="IPR009057">
    <property type="entry name" value="Homeodomain-like_sf"/>
</dbReference>
<evidence type="ECO:0000256" key="2">
    <source>
        <dbReference type="PROSITE-ProRule" id="PRU00335"/>
    </source>
</evidence>
<dbReference type="InterPro" id="IPR050624">
    <property type="entry name" value="HTH-type_Tx_Regulator"/>
</dbReference>
<reference evidence="5" key="1">
    <citation type="submission" date="2015-03" db="EMBL/GenBank/DDBJ databases">
        <authorList>
            <person name="Wibberg D."/>
        </authorList>
    </citation>
    <scope>NUCLEOTIDE SEQUENCE [LARGE SCALE GENOMIC DNA]</scope>
</reference>